<keyword evidence="3" id="KW-0456">Lyase</keyword>
<dbReference type="SFLD" id="SFLDS00001">
    <property type="entry name" value="Enolase"/>
    <property type="match status" value="1"/>
</dbReference>
<dbReference type="Proteomes" id="UP000000529">
    <property type="component" value="Chromosome"/>
</dbReference>
<dbReference type="HOGENOM" id="CLU_030273_0_1_0"/>
<sequence length="312" mass="35417">MKFEKFICNLRQFTLTNGLKRSIAIISLVDKKGNISKGEVAPLPPWSKETLEEAIRQIDAKKSFILNIDWTIENYRDALMHLHLFPSVQFGIESALLSFLDPLKTYSIPVSALLMGSKKEILAQAKLRLQEGYQIAKLKVSQLSFSDAAKLIHQLKDTFRLRIDVNRAWKTEDSLQFFSEYSLDSFDYVEEPFQNPKELSLFSHPLAVDESFPSNFSLQDLETLCSLKSLIYKPTLQGGMTTCLPVYKWAKQRNIEFVLSSSFESELGLSHLISMAARLKLTSPIGIGTYHFLPQTEGPFLISNGQVNLKNL</sequence>
<keyword evidence="6" id="KW-1185">Reference proteome</keyword>
<dbReference type="InterPro" id="IPR029065">
    <property type="entry name" value="Enolase_C-like"/>
</dbReference>
<dbReference type="InterPro" id="IPR041338">
    <property type="entry name" value="OSBS_N"/>
</dbReference>
<dbReference type="KEGG" id="pcu:PC_RS07950"/>
<feature type="domain" description="Mandelate racemase/muconate lactonizing enzyme C-terminal" evidence="4">
    <location>
        <begin position="118"/>
        <end position="209"/>
    </location>
</feature>
<dbReference type="AlphaFoldDB" id="Q6MAL2"/>
<dbReference type="SUPFAM" id="SSF54826">
    <property type="entry name" value="Enolase N-terminal domain-like"/>
    <property type="match status" value="1"/>
</dbReference>
<evidence type="ECO:0000256" key="3">
    <source>
        <dbReference type="ARBA" id="ARBA00023239"/>
    </source>
</evidence>
<dbReference type="SMART" id="SM00922">
    <property type="entry name" value="MR_MLE"/>
    <property type="match status" value="1"/>
</dbReference>
<accession>Q6MAL2</accession>
<dbReference type="Gene3D" id="3.20.20.120">
    <property type="entry name" value="Enolase-like C-terminal domain"/>
    <property type="match status" value="1"/>
</dbReference>
<dbReference type="Gene3D" id="3.30.390.10">
    <property type="entry name" value="Enolase-like, N-terminal domain"/>
    <property type="match status" value="1"/>
</dbReference>
<evidence type="ECO:0000256" key="1">
    <source>
        <dbReference type="ARBA" id="ARBA00022723"/>
    </source>
</evidence>
<organism evidence="5 6">
    <name type="scientific">Protochlamydia amoebophila (strain UWE25)</name>
    <dbReference type="NCBI Taxonomy" id="264201"/>
    <lineage>
        <taxon>Bacteria</taxon>
        <taxon>Pseudomonadati</taxon>
        <taxon>Chlamydiota</taxon>
        <taxon>Chlamydiia</taxon>
        <taxon>Parachlamydiales</taxon>
        <taxon>Parachlamydiaceae</taxon>
        <taxon>Candidatus Protochlamydia</taxon>
    </lineage>
</organism>
<keyword evidence="1" id="KW-0479">Metal-binding</keyword>
<protein>
    <recommendedName>
        <fullName evidence="4">Mandelate racemase/muconate lactonizing enzyme C-terminal domain-containing protein</fullName>
    </recommendedName>
</protein>
<keyword evidence="2" id="KW-0460">Magnesium</keyword>
<dbReference type="RefSeq" id="WP_011176209.1">
    <property type="nucleotide sequence ID" value="NC_005861.2"/>
</dbReference>
<reference evidence="5 6" key="1">
    <citation type="journal article" date="2004" name="Science">
        <title>Illuminating the evolutionary history of chlamydiae.</title>
        <authorList>
            <person name="Horn M."/>
            <person name="Collingro A."/>
            <person name="Schmitz-Esser S."/>
            <person name="Beier C.L."/>
            <person name="Purkhold U."/>
            <person name="Fartmann B."/>
            <person name="Brandt P."/>
            <person name="Nyakatura G.J."/>
            <person name="Droege M."/>
            <person name="Frishman D."/>
            <person name="Rattei T."/>
            <person name="Mewes H."/>
            <person name="Wagner M."/>
        </authorList>
    </citation>
    <scope>NUCLEOTIDE SEQUENCE [LARGE SCALE GENOMIC DNA]</scope>
    <source>
        <strain evidence="5 6">UWE25</strain>
    </source>
</reference>
<dbReference type="InterPro" id="IPR029017">
    <property type="entry name" value="Enolase-like_N"/>
</dbReference>
<gene>
    <name evidence="5" type="ORF">PC_RS07950</name>
</gene>
<evidence type="ECO:0000313" key="5">
    <source>
        <dbReference type="EMBL" id="CAF24387.1"/>
    </source>
</evidence>
<dbReference type="eggNOG" id="COG1441">
    <property type="taxonomic scope" value="Bacteria"/>
</dbReference>
<dbReference type="STRING" id="264201.pc1663"/>
<dbReference type="OrthoDB" id="3725747at2"/>
<dbReference type="SFLD" id="SFLDG00180">
    <property type="entry name" value="muconate_cycloisomerase"/>
    <property type="match status" value="1"/>
</dbReference>
<dbReference type="InterPro" id="IPR013342">
    <property type="entry name" value="Mandelate_racemase_C"/>
</dbReference>
<dbReference type="SFLD" id="SFLDF00009">
    <property type="entry name" value="o-succinylbenzoate_synthase"/>
    <property type="match status" value="1"/>
</dbReference>
<name>Q6MAL2_PARUW</name>
<dbReference type="InterPro" id="IPR036849">
    <property type="entry name" value="Enolase-like_C_sf"/>
</dbReference>
<proteinExistence type="predicted"/>
<dbReference type="SUPFAM" id="SSF51604">
    <property type="entry name" value="Enolase C-terminal domain-like"/>
    <property type="match status" value="1"/>
</dbReference>
<evidence type="ECO:0000256" key="2">
    <source>
        <dbReference type="ARBA" id="ARBA00022842"/>
    </source>
</evidence>
<evidence type="ECO:0000259" key="4">
    <source>
        <dbReference type="SMART" id="SM00922"/>
    </source>
</evidence>
<dbReference type="Pfam" id="PF21508">
    <property type="entry name" value="MenC_N"/>
    <property type="match status" value="1"/>
</dbReference>
<dbReference type="EMBL" id="BX908798">
    <property type="protein sequence ID" value="CAF24387.1"/>
    <property type="molecule type" value="Genomic_DNA"/>
</dbReference>
<dbReference type="CDD" id="cd03320">
    <property type="entry name" value="OSBS"/>
    <property type="match status" value="1"/>
</dbReference>
<dbReference type="PANTHER" id="PTHR48073:SF2">
    <property type="entry name" value="O-SUCCINYLBENZOATE SYNTHASE"/>
    <property type="match status" value="1"/>
</dbReference>
<dbReference type="Pfam" id="PF13378">
    <property type="entry name" value="MR_MLE_C"/>
    <property type="match status" value="1"/>
</dbReference>
<dbReference type="GO" id="GO:0046872">
    <property type="term" value="F:metal ion binding"/>
    <property type="evidence" value="ECO:0007669"/>
    <property type="project" value="UniProtKB-KW"/>
</dbReference>
<dbReference type="GO" id="GO:0016829">
    <property type="term" value="F:lyase activity"/>
    <property type="evidence" value="ECO:0007669"/>
    <property type="project" value="UniProtKB-KW"/>
</dbReference>
<dbReference type="PANTHER" id="PTHR48073">
    <property type="entry name" value="O-SUCCINYLBENZOATE SYNTHASE-RELATED"/>
    <property type="match status" value="1"/>
</dbReference>
<evidence type="ECO:0000313" key="6">
    <source>
        <dbReference type="Proteomes" id="UP000000529"/>
    </source>
</evidence>